<keyword evidence="3" id="KW-1015">Disulfide bond</keyword>
<feature type="chain" id="PRO_5032455173" evidence="5">
    <location>
        <begin position="22"/>
        <end position="171"/>
    </location>
</feature>
<evidence type="ECO:0000256" key="5">
    <source>
        <dbReference type="SAM" id="SignalP"/>
    </source>
</evidence>
<evidence type="ECO:0000313" key="7">
    <source>
        <dbReference type="EMBL" id="QPH41477.1"/>
    </source>
</evidence>
<gene>
    <name evidence="7" type="ORF">IZT61_09560</name>
</gene>
<dbReference type="SUPFAM" id="SSF52833">
    <property type="entry name" value="Thioredoxin-like"/>
    <property type="match status" value="1"/>
</dbReference>
<dbReference type="AlphaFoldDB" id="A0A7S9L2W6"/>
<proteinExistence type="predicted"/>
<evidence type="ECO:0000313" key="8">
    <source>
        <dbReference type="Proteomes" id="UP000594759"/>
    </source>
</evidence>
<evidence type="ECO:0000256" key="3">
    <source>
        <dbReference type="ARBA" id="ARBA00023157"/>
    </source>
</evidence>
<dbReference type="PROSITE" id="PS51352">
    <property type="entry name" value="THIOREDOXIN_2"/>
    <property type="match status" value="1"/>
</dbReference>
<dbReference type="InterPro" id="IPR050553">
    <property type="entry name" value="Thioredoxin_ResA/DsbE_sf"/>
</dbReference>
<keyword evidence="5" id="KW-0732">Signal</keyword>
<feature type="domain" description="Thioredoxin" evidence="6">
    <location>
        <begin position="31"/>
        <end position="171"/>
    </location>
</feature>
<dbReference type="GO" id="GO:0017004">
    <property type="term" value="P:cytochrome complex assembly"/>
    <property type="evidence" value="ECO:0007669"/>
    <property type="project" value="UniProtKB-KW"/>
</dbReference>
<dbReference type="RefSeq" id="WP_196100914.1">
    <property type="nucleotide sequence ID" value="NZ_CP064939.1"/>
</dbReference>
<comment type="subcellular location">
    <subcellularLocation>
        <location evidence="1">Cell envelope</location>
    </subcellularLocation>
</comment>
<dbReference type="EMBL" id="CP064939">
    <property type="protein sequence ID" value="QPH41477.1"/>
    <property type="molecule type" value="Genomic_DNA"/>
</dbReference>
<sequence length="171" mass="19344">MNMKKLMIFIWFAVCTVTATAQSTSTVAPKLELGDTAPDFTLPDTLGNLVSLKDYRGKYVLIDFWDSRCVPCRVENPHVVKAYHKYKDKNFTVLGVSYDYNKTDWLKAIHKDQLASWTHVSCSKEGGKMTNLYNIRLIPLSVLVDPKGKVIAMGLRKEALEEKLAEVLNKS</sequence>
<dbReference type="Gene3D" id="3.40.30.10">
    <property type="entry name" value="Glutaredoxin"/>
    <property type="match status" value="1"/>
</dbReference>
<dbReference type="GO" id="GO:0030313">
    <property type="term" value="C:cell envelope"/>
    <property type="evidence" value="ECO:0007669"/>
    <property type="project" value="UniProtKB-SubCell"/>
</dbReference>
<protein>
    <submittedName>
        <fullName evidence="7">TlpA family protein disulfide reductase</fullName>
    </submittedName>
</protein>
<evidence type="ECO:0000256" key="1">
    <source>
        <dbReference type="ARBA" id="ARBA00004196"/>
    </source>
</evidence>
<organism evidence="7 8">
    <name type="scientific">Pedobacter endophyticus</name>
    <dbReference type="NCBI Taxonomy" id="2789740"/>
    <lineage>
        <taxon>Bacteria</taxon>
        <taxon>Pseudomonadati</taxon>
        <taxon>Bacteroidota</taxon>
        <taxon>Sphingobacteriia</taxon>
        <taxon>Sphingobacteriales</taxon>
        <taxon>Sphingobacteriaceae</taxon>
        <taxon>Pedobacter</taxon>
    </lineage>
</organism>
<keyword evidence="8" id="KW-1185">Reference proteome</keyword>
<keyword evidence="2" id="KW-0201">Cytochrome c-type biogenesis</keyword>
<dbReference type="PANTHER" id="PTHR42852:SF6">
    <property type="entry name" value="THIOL:DISULFIDE INTERCHANGE PROTEIN DSBE"/>
    <property type="match status" value="1"/>
</dbReference>
<dbReference type="PANTHER" id="PTHR42852">
    <property type="entry name" value="THIOL:DISULFIDE INTERCHANGE PROTEIN DSBE"/>
    <property type="match status" value="1"/>
</dbReference>
<dbReference type="GO" id="GO:0016491">
    <property type="term" value="F:oxidoreductase activity"/>
    <property type="evidence" value="ECO:0007669"/>
    <property type="project" value="InterPro"/>
</dbReference>
<reference evidence="7 8" key="1">
    <citation type="submission" date="2020-11" db="EMBL/GenBank/DDBJ databases">
        <title>Pedobacter endophytica, an endophytic bacteria isolated form Carex pumila.</title>
        <authorList>
            <person name="Peng Y."/>
            <person name="Jiang L."/>
            <person name="Lee J."/>
        </authorList>
    </citation>
    <scope>NUCLEOTIDE SEQUENCE [LARGE SCALE GENOMIC DNA]</scope>
    <source>
        <strain evidence="7 8">JBR3-12</strain>
    </source>
</reference>
<dbReference type="CDD" id="cd02966">
    <property type="entry name" value="TlpA_like_family"/>
    <property type="match status" value="1"/>
</dbReference>
<dbReference type="Pfam" id="PF00578">
    <property type="entry name" value="AhpC-TSA"/>
    <property type="match status" value="1"/>
</dbReference>
<dbReference type="Proteomes" id="UP000594759">
    <property type="component" value="Chromosome"/>
</dbReference>
<evidence type="ECO:0000256" key="2">
    <source>
        <dbReference type="ARBA" id="ARBA00022748"/>
    </source>
</evidence>
<accession>A0A7S9L2W6</accession>
<dbReference type="InterPro" id="IPR000866">
    <property type="entry name" value="AhpC/TSA"/>
</dbReference>
<dbReference type="InterPro" id="IPR013766">
    <property type="entry name" value="Thioredoxin_domain"/>
</dbReference>
<name>A0A7S9L2W6_9SPHI</name>
<evidence type="ECO:0000256" key="4">
    <source>
        <dbReference type="ARBA" id="ARBA00023284"/>
    </source>
</evidence>
<dbReference type="InterPro" id="IPR036249">
    <property type="entry name" value="Thioredoxin-like_sf"/>
</dbReference>
<keyword evidence="4" id="KW-0676">Redox-active center</keyword>
<feature type="signal peptide" evidence="5">
    <location>
        <begin position="1"/>
        <end position="21"/>
    </location>
</feature>
<evidence type="ECO:0000259" key="6">
    <source>
        <dbReference type="PROSITE" id="PS51352"/>
    </source>
</evidence>
<dbReference type="KEGG" id="pex:IZT61_09560"/>
<dbReference type="GO" id="GO:0016209">
    <property type="term" value="F:antioxidant activity"/>
    <property type="evidence" value="ECO:0007669"/>
    <property type="project" value="InterPro"/>
</dbReference>